<dbReference type="AlphaFoldDB" id="A0A0V0QWU5"/>
<gene>
    <name evidence="2" type="ORF">PPERSA_05093</name>
</gene>
<dbReference type="Proteomes" id="UP000054937">
    <property type="component" value="Unassembled WGS sequence"/>
</dbReference>
<protein>
    <submittedName>
        <fullName evidence="2">Uncharacterized protein</fullName>
    </submittedName>
</protein>
<reference evidence="2 3" key="1">
    <citation type="journal article" date="2015" name="Sci. Rep.">
        <title>Genome of the facultative scuticociliatosis pathogen Pseudocohnilembus persalinus provides insight into its virulence through horizontal gene transfer.</title>
        <authorList>
            <person name="Xiong J."/>
            <person name="Wang G."/>
            <person name="Cheng J."/>
            <person name="Tian M."/>
            <person name="Pan X."/>
            <person name="Warren A."/>
            <person name="Jiang C."/>
            <person name="Yuan D."/>
            <person name="Miao W."/>
        </authorList>
    </citation>
    <scope>NUCLEOTIDE SEQUENCE [LARGE SCALE GENOMIC DNA]</scope>
    <source>
        <strain evidence="2">36N120E</strain>
    </source>
</reference>
<evidence type="ECO:0000313" key="2">
    <source>
        <dbReference type="EMBL" id="KRX06480.1"/>
    </source>
</evidence>
<feature type="compositionally biased region" description="Basic and acidic residues" evidence="1">
    <location>
        <begin position="258"/>
        <end position="270"/>
    </location>
</feature>
<proteinExistence type="predicted"/>
<evidence type="ECO:0000256" key="1">
    <source>
        <dbReference type="SAM" id="MobiDB-lite"/>
    </source>
</evidence>
<accession>A0A0V0QWU5</accession>
<feature type="compositionally biased region" description="Polar residues" evidence="1">
    <location>
        <begin position="237"/>
        <end position="247"/>
    </location>
</feature>
<dbReference type="EMBL" id="LDAU01000096">
    <property type="protein sequence ID" value="KRX06480.1"/>
    <property type="molecule type" value="Genomic_DNA"/>
</dbReference>
<dbReference type="OrthoDB" id="287066at2759"/>
<feature type="region of interest" description="Disordered" evidence="1">
    <location>
        <begin position="236"/>
        <end position="270"/>
    </location>
</feature>
<organism evidence="2 3">
    <name type="scientific">Pseudocohnilembus persalinus</name>
    <name type="common">Ciliate</name>
    <dbReference type="NCBI Taxonomy" id="266149"/>
    <lineage>
        <taxon>Eukaryota</taxon>
        <taxon>Sar</taxon>
        <taxon>Alveolata</taxon>
        <taxon>Ciliophora</taxon>
        <taxon>Intramacronucleata</taxon>
        <taxon>Oligohymenophorea</taxon>
        <taxon>Scuticociliatia</taxon>
        <taxon>Philasterida</taxon>
        <taxon>Pseudocohnilembidae</taxon>
        <taxon>Pseudocohnilembus</taxon>
    </lineage>
</organism>
<sequence length="406" mass="48690">MFNTEYSQIIKDFIQKNSNNNNNNIIKIQKKQQILQNKTENSNKNTTEPFFSDPHSEFLGQNTELFTQNSENFPNLSNKAFSSFQFQTSVLDNKQSSFFNLGNHRKSSFDLDFPNFTQQLEFQPEMEFNPQNSQFQQIQQQNIQNSSFFEDKQPFQNEENQIFEEEIDFFNFNKNNHENNSSSTNDFELNSNQIDFSMSTPSQQPFNFSEKNAKQQEKSEKFDFLDSIGECFGTGPSIKNSQKQTQPFKIVMKSRKIQKQEKKSKDEQKKNSKNYDKNICKYLTRTTIRAFYSLKYVDQVMEFCSQNEDLYSDATQYFIRNLEKISGLRVLKQYLNYEQEPDPEIQEYKKIFKNFYKWFLKNRITRYILKGKMDNKEMYIQYKNNVMLKYSENLEKWNCNKFQQLQ</sequence>
<comment type="caution">
    <text evidence="2">The sequence shown here is derived from an EMBL/GenBank/DDBJ whole genome shotgun (WGS) entry which is preliminary data.</text>
</comment>
<name>A0A0V0QWU5_PSEPJ</name>
<keyword evidence="3" id="KW-1185">Reference proteome</keyword>
<dbReference type="InParanoid" id="A0A0V0QWU5"/>
<evidence type="ECO:0000313" key="3">
    <source>
        <dbReference type="Proteomes" id="UP000054937"/>
    </source>
</evidence>